<dbReference type="Proteomes" id="UP000053557">
    <property type="component" value="Unassembled WGS sequence"/>
</dbReference>
<keyword evidence="1" id="KW-0472">Membrane</keyword>
<dbReference type="EMBL" id="LPVJ01000070">
    <property type="protein sequence ID" value="KUO94755.1"/>
    <property type="molecule type" value="Genomic_DNA"/>
</dbReference>
<evidence type="ECO:0000256" key="1">
    <source>
        <dbReference type="SAM" id="Phobius"/>
    </source>
</evidence>
<name>A0A101XNL9_9BACL</name>
<feature type="transmembrane region" description="Helical" evidence="1">
    <location>
        <begin position="6"/>
        <end position="25"/>
    </location>
</feature>
<feature type="transmembrane region" description="Helical" evidence="1">
    <location>
        <begin position="52"/>
        <end position="69"/>
    </location>
</feature>
<protein>
    <submittedName>
        <fullName evidence="2">Uncharacterized protein</fullName>
    </submittedName>
</protein>
<reference evidence="2 3" key="1">
    <citation type="submission" date="2015-12" db="EMBL/GenBank/DDBJ databases">
        <title>Draft genome sequence of Acidibacillus ferrooxidans ITV001, isolated from a chalcopyrite acid mine drainage site in Brazil.</title>
        <authorList>
            <person name="Dall'Agnol H."/>
            <person name="Nancucheo I."/>
            <person name="Johnson B."/>
            <person name="Oliveira R."/>
            <person name="Leite L."/>
            <person name="Pylro V."/>
            <person name="Nunes G.L."/>
            <person name="Tzotzos G."/>
            <person name="Fernandes G.R."/>
            <person name="Dutra J."/>
            <person name="Orellana S.C."/>
            <person name="Oliveira G."/>
        </authorList>
    </citation>
    <scope>NUCLEOTIDE SEQUENCE [LARGE SCALE GENOMIC DNA]</scope>
    <source>
        <strain evidence="3">ITV01</strain>
    </source>
</reference>
<evidence type="ECO:0000313" key="3">
    <source>
        <dbReference type="Proteomes" id="UP000053557"/>
    </source>
</evidence>
<evidence type="ECO:0000313" key="2">
    <source>
        <dbReference type="EMBL" id="KUO94755.1"/>
    </source>
</evidence>
<dbReference type="AlphaFoldDB" id="A0A101XNL9"/>
<proteinExistence type="predicted"/>
<gene>
    <name evidence="2" type="ORF">ATW55_10055</name>
</gene>
<comment type="caution">
    <text evidence="2">The sequence shown here is derived from an EMBL/GenBank/DDBJ whole genome shotgun (WGS) entry which is preliminary data.</text>
</comment>
<keyword evidence="1" id="KW-1133">Transmembrane helix</keyword>
<keyword evidence="1" id="KW-0812">Transmembrane</keyword>
<organism evidence="2 3">
    <name type="scientific">Ferroacidibacillus organovorans</name>
    <dbReference type="NCBI Taxonomy" id="1765683"/>
    <lineage>
        <taxon>Bacteria</taxon>
        <taxon>Bacillati</taxon>
        <taxon>Bacillota</taxon>
        <taxon>Bacilli</taxon>
        <taxon>Bacillales</taxon>
        <taxon>Alicyclobacillaceae</taxon>
        <taxon>Ferroacidibacillus</taxon>
    </lineage>
</organism>
<sequence>MTFLKYSVALILYIAFSFFITFTYIEAYKAHDRRIHGSVADFWVKRSNRIRAFVITGILLWGFGLITLYDLHAVAQ</sequence>
<keyword evidence="3" id="KW-1185">Reference proteome</keyword>
<accession>A0A101XNL9</accession>